<dbReference type="EMBL" id="UGXT01000002">
    <property type="protein sequence ID" value="SUH40816.1"/>
    <property type="molecule type" value="Genomic_DNA"/>
</dbReference>
<dbReference type="Proteomes" id="UP000254712">
    <property type="component" value="Unassembled WGS sequence"/>
</dbReference>
<accession>A0A379X595</accession>
<evidence type="ECO:0000313" key="1">
    <source>
        <dbReference type="EMBL" id="SUH40816.1"/>
    </source>
</evidence>
<proteinExistence type="predicted"/>
<sequence length="68" mass="8026">MTLESWIEKLKKAPVFAFDTETTAWIISPPTWWASRLPSNLALPRMYLSRMIIWTLRIKFPASVLWNC</sequence>
<reference evidence="1 2" key="1">
    <citation type="submission" date="2018-06" db="EMBL/GenBank/DDBJ databases">
        <authorList>
            <consortium name="Pathogen Informatics"/>
            <person name="Doyle S."/>
        </authorList>
    </citation>
    <scope>NUCLEOTIDE SEQUENCE [LARGE SCALE GENOMIC DNA]</scope>
    <source>
        <strain evidence="1 2">NCTC8261</strain>
    </source>
</reference>
<dbReference type="AlphaFoldDB" id="A0A379X595"/>
<organism evidence="1 2">
    <name type="scientific">Salmonella enterica I</name>
    <dbReference type="NCBI Taxonomy" id="59201"/>
    <lineage>
        <taxon>Bacteria</taxon>
        <taxon>Pseudomonadati</taxon>
        <taxon>Pseudomonadota</taxon>
        <taxon>Gammaproteobacteria</taxon>
        <taxon>Enterobacterales</taxon>
        <taxon>Enterobacteriaceae</taxon>
        <taxon>Salmonella</taxon>
    </lineage>
</organism>
<name>A0A379X595_SALET</name>
<gene>
    <name evidence="1" type="primary">polA_5</name>
    <name evidence="1" type="ORF">NCTC8261_07230</name>
</gene>
<evidence type="ECO:0000313" key="2">
    <source>
        <dbReference type="Proteomes" id="UP000254712"/>
    </source>
</evidence>
<protein>
    <submittedName>
        <fullName evidence="1">DNA polymerase I</fullName>
    </submittedName>
</protein>